<accession>A0ABV9GXA4</accession>
<sequence>MNPLQRALVEKTGHDHGFEHVLASSQEGVTLASARHAARARVSALPASGYLLHLQAATPALLPEMQRSFAQALHAGGFAVGNEAALASLLGRSASLARALPSQAALDFEAAVSSQLAQLPAGLGGTEVERLVRQRVGQQKFRAAMLDYWGGACAVTGLALPAVLRASHAKPWAECANDAERLDVFNGFLLVANLDALFDRFLISFDDAGRLLASSALHVDDQRRLGLQPDMTLRWLGEAHRGYLAWHRRRWEEGTRCWR</sequence>
<keyword evidence="2" id="KW-0540">Nuclease</keyword>
<feature type="domain" description="HNH nuclease" evidence="1">
    <location>
        <begin position="153"/>
        <end position="206"/>
    </location>
</feature>
<keyword evidence="3" id="KW-1185">Reference proteome</keyword>
<dbReference type="EMBL" id="JBHSEW010000004">
    <property type="protein sequence ID" value="MFC4621754.1"/>
    <property type="molecule type" value="Genomic_DNA"/>
</dbReference>
<dbReference type="Proteomes" id="UP001595967">
    <property type="component" value="Unassembled WGS sequence"/>
</dbReference>
<proteinExistence type="predicted"/>
<organism evidence="2 3">
    <name type="scientific">Comamonas nitrativorans</name>
    <dbReference type="NCBI Taxonomy" id="108437"/>
    <lineage>
        <taxon>Bacteria</taxon>
        <taxon>Pseudomonadati</taxon>
        <taxon>Pseudomonadota</taxon>
        <taxon>Betaproteobacteria</taxon>
        <taxon>Burkholderiales</taxon>
        <taxon>Comamonadaceae</taxon>
        <taxon>Comamonas</taxon>
    </lineage>
</organism>
<dbReference type="InterPro" id="IPR003615">
    <property type="entry name" value="HNH_nuc"/>
</dbReference>
<keyword evidence="2" id="KW-0378">Hydrolase</keyword>
<evidence type="ECO:0000313" key="2">
    <source>
        <dbReference type="EMBL" id="MFC4621754.1"/>
    </source>
</evidence>
<comment type="caution">
    <text evidence="2">The sequence shown here is derived from an EMBL/GenBank/DDBJ whole genome shotgun (WGS) entry which is preliminary data.</text>
</comment>
<dbReference type="RefSeq" id="WP_377724825.1">
    <property type="nucleotide sequence ID" value="NZ_JBHSEW010000004.1"/>
</dbReference>
<evidence type="ECO:0000259" key="1">
    <source>
        <dbReference type="Pfam" id="PF13391"/>
    </source>
</evidence>
<gene>
    <name evidence="2" type="ORF">ACFO3A_05940</name>
</gene>
<keyword evidence="2" id="KW-0255">Endonuclease</keyword>
<name>A0ABV9GXA4_9BURK</name>
<reference evidence="3" key="1">
    <citation type="journal article" date="2019" name="Int. J. Syst. Evol. Microbiol.">
        <title>The Global Catalogue of Microorganisms (GCM) 10K type strain sequencing project: providing services to taxonomists for standard genome sequencing and annotation.</title>
        <authorList>
            <consortium name="The Broad Institute Genomics Platform"/>
            <consortium name="The Broad Institute Genome Sequencing Center for Infectious Disease"/>
            <person name="Wu L."/>
            <person name="Ma J."/>
        </authorList>
    </citation>
    <scope>NUCLEOTIDE SEQUENCE [LARGE SCALE GENOMIC DNA]</scope>
    <source>
        <strain evidence="3">JCM 11650</strain>
    </source>
</reference>
<protein>
    <submittedName>
        <fullName evidence="2">HNH endonuclease</fullName>
    </submittedName>
</protein>
<dbReference type="GO" id="GO:0004519">
    <property type="term" value="F:endonuclease activity"/>
    <property type="evidence" value="ECO:0007669"/>
    <property type="project" value="UniProtKB-KW"/>
</dbReference>
<dbReference type="Pfam" id="PF13391">
    <property type="entry name" value="HNH_2"/>
    <property type="match status" value="1"/>
</dbReference>
<evidence type="ECO:0000313" key="3">
    <source>
        <dbReference type="Proteomes" id="UP001595967"/>
    </source>
</evidence>